<feature type="chain" id="PRO_5009518748" description="YibE/F family protein" evidence="2">
    <location>
        <begin position="27"/>
        <end position="368"/>
    </location>
</feature>
<accession>A0A1F5H218</accession>
<evidence type="ECO:0000256" key="1">
    <source>
        <dbReference type="SAM" id="Phobius"/>
    </source>
</evidence>
<sequence>MKKISVRIILAVFLIIALFSPQFVLAQSPPKEEKFEAVVTAVKEERQIEINGKKQLYQKLELKATSGRQKDKNIIVENGSIPLVKVQKYKTGDKLIITLSKTADGKDIYYITDYIRRDSLYWLFAIFIGLAVFIGRKRGLLSLVGMVISFFIIFTFVLPQISAGNDPIIIAIIASFFIIPLTFYLSHGLNIKTTAAVMGTLIALVITGILANIFVDSARLTGFASEEAGFLEMMKQGVFNMKALLLAGIIIGVLGILDDITVSQAAIVYQLKKTSPKLSIDVLYSKAMDVGKDHIASMVNTLILVYTGAAMPLLLLFANSSGSFGQVINFEIIAEEIVRTLVASIGLILAVPITTFITALLVYKKIKL</sequence>
<dbReference type="EMBL" id="MFBO01000017">
    <property type="protein sequence ID" value="OGD98087.1"/>
    <property type="molecule type" value="Genomic_DNA"/>
</dbReference>
<evidence type="ECO:0000313" key="4">
    <source>
        <dbReference type="Proteomes" id="UP000176740"/>
    </source>
</evidence>
<proteinExistence type="predicted"/>
<reference evidence="3 4" key="1">
    <citation type="journal article" date="2016" name="Nat. Commun.">
        <title>Thousands of microbial genomes shed light on interconnected biogeochemical processes in an aquifer system.</title>
        <authorList>
            <person name="Anantharaman K."/>
            <person name="Brown C.T."/>
            <person name="Hug L.A."/>
            <person name="Sharon I."/>
            <person name="Castelle C.J."/>
            <person name="Probst A.J."/>
            <person name="Thomas B.C."/>
            <person name="Singh A."/>
            <person name="Wilkins M.J."/>
            <person name="Karaoz U."/>
            <person name="Brodie E.L."/>
            <person name="Williams K.H."/>
            <person name="Hubbard S.S."/>
            <person name="Banfield J.F."/>
        </authorList>
    </citation>
    <scope>NUCLEOTIDE SEQUENCE [LARGE SCALE GENOMIC DNA]</scope>
</reference>
<dbReference type="Pfam" id="PF07907">
    <property type="entry name" value="YibE_F"/>
    <property type="match status" value="1"/>
</dbReference>
<feature type="transmembrane region" description="Helical" evidence="1">
    <location>
        <begin position="337"/>
        <end position="363"/>
    </location>
</feature>
<feature type="transmembrane region" description="Helical" evidence="1">
    <location>
        <begin position="140"/>
        <end position="161"/>
    </location>
</feature>
<feature type="transmembrane region" description="Helical" evidence="1">
    <location>
        <begin position="197"/>
        <end position="215"/>
    </location>
</feature>
<evidence type="ECO:0000256" key="2">
    <source>
        <dbReference type="SAM" id="SignalP"/>
    </source>
</evidence>
<gene>
    <name evidence="3" type="ORF">A3A49_00455</name>
</gene>
<feature type="transmembrane region" description="Helical" evidence="1">
    <location>
        <begin position="167"/>
        <end position="185"/>
    </location>
</feature>
<feature type="signal peptide" evidence="2">
    <location>
        <begin position="1"/>
        <end position="26"/>
    </location>
</feature>
<keyword evidence="1" id="KW-0812">Transmembrane</keyword>
<keyword evidence="1" id="KW-0472">Membrane</keyword>
<name>A0A1F5H218_9BACT</name>
<keyword evidence="1" id="KW-1133">Transmembrane helix</keyword>
<dbReference type="PANTHER" id="PTHR41771:SF1">
    <property type="entry name" value="MEMBRANE PROTEIN"/>
    <property type="match status" value="1"/>
</dbReference>
<dbReference type="PANTHER" id="PTHR41771">
    <property type="entry name" value="MEMBRANE PROTEIN-RELATED"/>
    <property type="match status" value="1"/>
</dbReference>
<comment type="caution">
    <text evidence="3">The sequence shown here is derived from an EMBL/GenBank/DDBJ whole genome shotgun (WGS) entry which is preliminary data.</text>
</comment>
<keyword evidence="2" id="KW-0732">Signal</keyword>
<dbReference type="Proteomes" id="UP000176740">
    <property type="component" value="Unassembled WGS sequence"/>
</dbReference>
<dbReference type="InterPro" id="IPR012507">
    <property type="entry name" value="YibE_F"/>
</dbReference>
<protein>
    <recommendedName>
        <fullName evidence="5">YibE/F family protein</fullName>
    </recommendedName>
</protein>
<organism evidence="3 4">
    <name type="scientific">Candidatus Curtissbacteria bacterium RIFCSPLOWO2_01_FULL_38_11b</name>
    <dbReference type="NCBI Taxonomy" id="1797725"/>
    <lineage>
        <taxon>Bacteria</taxon>
        <taxon>Candidatus Curtissiibacteriota</taxon>
    </lineage>
</organism>
<evidence type="ECO:0008006" key="5">
    <source>
        <dbReference type="Google" id="ProtNLM"/>
    </source>
</evidence>
<evidence type="ECO:0000313" key="3">
    <source>
        <dbReference type="EMBL" id="OGD98087.1"/>
    </source>
</evidence>
<feature type="transmembrane region" description="Helical" evidence="1">
    <location>
        <begin position="295"/>
        <end position="317"/>
    </location>
</feature>
<dbReference type="AlphaFoldDB" id="A0A1F5H218"/>
<feature type="transmembrane region" description="Helical" evidence="1">
    <location>
        <begin position="243"/>
        <end position="269"/>
    </location>
</feature>
<feature type="transmembrane region" description="Helical" evidence="1">
    <location>
        <begin position="119"/>
        <end position="135"/>
    </location>
</feature>